<evidence type="ECO:0000313" key="2">
    <source>
        <dbReference type="Proteomes" id="UP001596978"/>
    </source>
</evidence>
<evidence type="ECO:0000313" key="1">
    <source>
        <dbReference type="EMBL" id="MFD0863101.1"/>
    </source>
</evidence>
<accession>A0ABW3D291</accession>
<comment type="caution">
    <text evidence="1">The sequence shown here is derived from an EMBL/GenBank/DDBJ whole genome shotgun (WGS) entry which is preliminary data.</text>
</comment>
<sequence length="175" mass="20809">MRNICYLLLLVMLISCNPSKKLESNADDLAFVENFAQEFYLEDGFDHDKLNKYYIEHIEAFDKLDEKRKKFHREYIEEIIAKVNEELKACSFEYEILAHNEVTEEEASEYGLIYGNYSDVYYLKCKGEKIFTFFILDNAEHGRFMKSFCLDIYNSKKGKVKPYLIEEFYKIGESP</sequence>
<keyword evidence="2" id="KW-1185">Reference proteome</keyword>
<dbReference type="Proteomes" id="UP001596978">
    <property type="component" value="Unassembled WGS sequence"/>
</dbReference>
<dbReference type="PROSITE" id="PS51257">
    <property type="entry name" value="PROKAR_LIPOPROTEIN"/>
    <property type="match status" value="1"/>
</dbReference>
<dbReference type="EMBL" id="JBHTJH010000017">
    <property type="protein sequence ID" value="MFD0863101.1"/>
    <property type="molecule type" value="Genomic_DNA"/>
</dbReference>
<evidence type="ECO:0008006" key="3">
    <source>
        <dbReference type="Google" id="ProtNLM"/>
    </source>
</evidence>
<protein>
    <recommendedName>
        <fullName evidence="3">Lipoprotein</fullName>
    </recommendedName>
</protein>
<name>A0ABW3D291_9FLAO</name>
<gene>
    <name evidence="1" type="ORF">ACFQ1M_12875</name>
</gene>
<organism evidence="1 2">
    <name type="scientific">Sungkyunkwania multivorans</name>
    <dbReference type="NCBI Taxonomy" id="1173618"/>
    <lineage>
        <taxon>Bacteria</taxon>
        <taxon>Pseudomonadati</taxon>
        <taxon>Bacteroidota</taxon>
        <taxon>Flavobacteriia</taxon>
        <taxon>Flavobacteriales</taxon>
        <taxon>Flavobacteriaceae</taxon>
        <taxon>Sungkyunkwania</taxon>
    </lineage>
</organism>
<reference evidence="2" key="1">
    <citation type="journal article" date="2019" name="Int. J. Syst. Evol. Microbiol.">
        <title>The Global Catalogue of Microorganisms (GCM) 10K type strain sequencing project: providing services to taxonomists for standard genome sequencing and annotation.</title>
        <authorList>
            <consortium name="The Broad Institute Genomics Platform"/>
            <consortium name="The Broad Institute Genome Sequencing Center for Infectious Disease"/>
            <person name="Wu L."/>
            <person name="Ma J."/>
        </authorList>
    </citation>
    <scope>NUCLEOTIDE SEQUENCE [LARGE SCALE GENOMIC DNA]</scope>
    <source>
        <strain evidence="2">CCUG 62952</strain>
    </source>
</reference>
<proteinExistence type="predicted"/>